<gene>
    <name evidence="13" type="primary">atpF</name>
    <name evidence="16" type="ORF">DPF_1398</name>
</gene>
<keyword evidence="6 13" id="KW-1133">Transmembrane helix</keyword>
<keyword evidence="9 13" id="KW-0066">ATP synthesis</keyword>
<dbReference type="PANTHER" id="PTHR33445">
    <property type="entry name" value="ATP SYNTHASE SUBUNIT B', CHLOROPLASTIC"/>
    <property type="match status" value="1"/>
</dbReference>
<dbReference type="EMBL" id="BDFE01000015">
    <property type="protein sequence ID" value="GAU08682.1"/>
    <property type="molecule type" value="Genomic_DNA"/>
</dbReference>
<reference evidence="17" key="1">
    <citation type="submission" date="2016-06" db="EMBL/GenBank/DDBJ databases">
        <title>Draft genome sequence of Desulfoplanes formicivorans strain Pf12B.</title>
        <authorList>
            <person name="Watanabe M."/>
            <person name="Kojima H."/>
            <person name="Fukui M."/>
        </authorList>
    </citation>
    <scope>NUCLEOTIDE SEQUENCE [LARGE SCALE GENOMIC DNA]</scope>
    <source>
        <strain evidence="17">Pf12B</strain>
    </source>
</reference>
<dbReference type="AlphaFoldDB" id="A0A194AF38"/>
<comment type="subcellular location">
    <subcellularLocation>
        <location evidence="13">Cell membrane</location>
        <topology evidence="13">Single-pass membrane protein</topology>
    </subcellularLocation>
    <subcellularLocation>
        <location evidence="12">Endomembrane system</location>
        <topology evidence="12">Single-pass membrane protein</topology>
    </subcellularLocation>
</comment>
<evidence type="ECO:0000256" key="15">
    <source>
        <dbReference type="SAM" id="Coils"/>
    </source>
</evidence>
<evidence type="ECO:0000256" key="7">
    <source>
        <dbReference type="ARBA" id="ARBA00023065"/>
    </source>
</evidence>
<evidence type="ECO:0000256" key="2">
    <source>
        <dbReference type="ARBA" id="ARBA00022448"/>
    </source>
</evidence>
<dbReference type="GO" id="GO:0012505">
    <property type="term" value="C:endomembrane system"/>
    <property type="evidence" value="ECO:0007669"/>
    <property type="project" value="UniProtKB-SubCell"/>
</dbReference>
<feature type="coiled-coil region" evidence="15">
    <location>
        <begin position="38"/>
        <end position="79"/>
    </location>
</feature>
<evidence type="ECO:0000313" key="16">
    <source>
        <dbReference type="EMBL" id="GAU08682.1"/>
    </source>
</evidence>
<keyword evidence="5 13" id="KW-0375">Hydrogen ion transport</keyword>
<proteinExistence type="inferred from homology"/>
<dbReference type="STRING" id="1592317.DPF_1398"/>
<comment type="function">
    <text evidence="10 13">F(1)F(0) ATP synthase produces ATP from ADP in the presence of a proton or sodium gradient. F-type ATPases consist of two structural domains, F(1) containing the extramembraneous catalytic core and F(0) containing the membrane proton channel, linked together by a central stalk and a peripheral stalk. During catalysis, ATP synthesis in the catalytic domain of F(1) is coupled via a rotary mechanism of the central stalk subunits to proton translocation.</text>
</comment>
<keyword evidence="13" id="KW-1003">Cell membrane</keyword>
<evidence type="ECO:0000256" key="6">
    <source>
        <dbReference type="ARBA" id="ARBA00022989"/>
    </source>
</evidence>
<keyword evidence="15" id="KW-0175">Coiled coil</keyword>
<dbReference type="Pfam" id="PF00430">
    <property type="entry name" value="ATP-synt_B"/>
    <property type="match status" value="1"/>
</dbReference>
<accession>A0A194AF38</accession>
<dbReference type="InterPro" id="IPR050059">
    <property type="entry name" value="ATP_synthase_B_chain"/>
</dbReference>
<keyword evidence="8 13" id="KW-0472">Membrane</keyword>
<dbReference type="RefSeq" id="WP_069858403.1">
    <property type="nucleotide sequence ID" value="NZ_BDFE01000015.1"/>
</dbReference>
<feature type="transmembrane region" description="Helical" evidence="13">
    <location>
        <begin position="6"/>
        <end position="27"/>
    </location>
</feature>
<protein>
    <recommendedName>
        <fullName evidence="13">ATP synthase subunit b</fullName>
    </recommendedName>
    <alternativeName>
        <fullName evidence="13">ATP synthase F(0) sector subunit b</fullName>
    </alternativeName>
    <alternativeName>
        <fullName evidence="13">ATPase subunit I</fullName>
    </alternativeName>
    <alternativeName>
        <fullName evidence="13">F-type ATPase subunit b</fullName>
        <shortName evidence="13">F-ATPase subunit b</shortName>
    </alternativeName>
</protein>
<evidence type="ECO:0000313" key="17">
    <source>
        <dbReference type="Proteomes" id="UP000095200"/>
    </source>
</evidence>
<dbReference type="GO" id="GO:0046933">
    <property type="term" value="F:proton-transporting ATP synthase activity, rotational mechanism"/>
    <property type="evidence" value="ECO:0007669"/>
    <property type="project" value="UniProtKB-UniRule"/>
</dbReference>
<comment type="function">
    <text evidence="11">Component of the F(0) channel, it forms part of the peripheral stalk, linking F(1) to F(0). The b'-subunit is a diverged and duplicated form of b found in plants and photosynthetic bacteria.</text>
</comment>
<evidence type="ECO:0000256" key="13">
    <source>
        <dbReference type="HAMAP-Rule" id="MF_01398"/>
    </source>
</evidence>
<keyword evidence="7 13" id="KW-0406">Ion transport</keyword>
<dbReference type="CDD" id="cd06503">
    <property type="entry name" value="ATP-synt_Fo_b"/>
    <property type="match status" value="1"/>
</dbReference>
<evidence type="ECO:0000256" key="12">
    <source>
        <dbReference type="ARBA" id="ARBA00037847"/>
    </source>
</evidence>
<name>A0A194AF38_9BACT</name>
<dbReference type="OrthoDB" id="9794968at2"/>
<dbReference type="GO" id="GO:0045259">
    <property type="term" value="C:proton-transporting ATP synthase complex"/>
    <property type="evidence" value="ECO:0007669"/>
    <property type="project" value="UniProtKB-KW"/>
</dbReference>
<organism evidence="16 17">
    <name type="scientific">Desulfoplanes formicivorans</name>
    <dbReference type="NCBI Taxonomy" id="1592317"/>
    <lineage>
        <taxon>Bacteria</taxon>
        <taxon>Pseudomonadati</taxon>
        <taxon>Thermodesulfobacteriota</taxon>
        <taxon>Desulfovibrionia</taxon>
        <taxon>Desulfovibrionales</taxon>
        <taxon>Desulfoplanaceae</taxon>
        <taxon>Desulfoplanes</taxon>
    </lineage>
</organism>
<keyword evidence="4 13" id="KW-0812">Transmembrane</keyword>
<dbReference type="Proteomes" id="UP000095200">
    <property type="component" value="Unassembled WGS sequence"/>
</dbReference>
<evidence type="ECO:0000256" key="5">
    <source>
        <dbReference type="ARBA" id="ARBA00022781"/>
    </source>
</evidence>
<sequence>MIELNVTFFIQFVNFLITLMVLNLILYRPIRGILKRRAEHLANRLAEVEGFNAEAEQKLKNYEEALAAARGEAQAVRVSRQKEGYGEEQTIVESASKEAASFLGTARQEIASETEAALATLKGKVDEYAKAATGKILSKA</sequence>
<keyword evidence="2 13" id="KW-0813">Transport</keyword>
<keyword evidence="3 13" id="KW-0138">CF(0)</keyword>
<dbReference type="InterPro" id="IPR002146">
    <property type="entry name" value="ATP_synth_b/b'su_bac/chlpt"/>
</dbReference>
<dbReference type="GO" id="GO:0005886">
    <property type="term" value="C:plasma membrane"/>
    <property type="evidence" value="ECO:0007669"/>
    <property type="project" value="UniProtKB-SubCell"/>
</dbReference>
<evidence type="ECO:0000256" key="14">
    <source>
        <dbReference type="RuleBase" id="RU003848"/>
    </source>
</evidence>
<evidence type="ECO:0000256" key="4">
    <source>
        <dbReference type="ARBA" id="ARBA00022692"/>
    </source>
</evidence>
<dbReference type="PANTHER" id="PTHR33445:SF2">
    <property type="entry name" value="ATP SYNTHASE SUBUNIT B', CHLOROPLASTIC"/>
    <property type="match status" value="1"/>
</dbReference>
<comment type="caution">
    <text evidence="16">The sequence shown here is derived from an EMBL/GenBank/DDBJ whole genome shotgun (WGS) entry which is preliminary data.</text>
</comment>
<comment type="subunit">
    <text evidence="13">F-type ATPases have 2 components, F(1) - the catalytic core - and F(0) - the membrane proton channel. F(1) has five subunits: alpha(3), beta(3), gamma(1), delta(1), epsilon(1). F(0) has three main subunits: a(1), b(2) and c(10-14). The alpha and beta chains form an alternating ring which encloses part of the gamma chain. F(1) is attached to F(0) by a central stalk formed by the gamma and epsilon chains, while a peripheral stalk is formed by the delta and b chains.</text>
</comment>
<dbReference type="HAMAP" id="MF_01398">
    <property type="entry name" value="ATP_synth_b_bprime"/>
    <property type="match status" value="1"/>
</dbReference>
<comment type="similarity">
    <text evidence="1 13 14">Belongs to the ATPase B chain family.</text>
</comment>
<evidence type="ECO:0000256" key="11">
    <source>
        <dbReference type="ARBA" id="ARBA00025614"/>
    </source>
</evidence>
<evidence type="ECO:0000256" key="9">
    <source>
        <dbReference type="ARBA" id="ARBA00023310"/>
    </source>
</evidence>
<dbReference type="GO" id="GO:0046961">
    <property type="term" value="F:proton-transporting ATPase activity, rotational mechanism"/>
    <property type="evidence" value="ECO:0007669"/>
    <property type="project" value="TreeGrafter"/>
</dbReference>
<evidence type="ECO:0000256" key="10">
    <source>
        <dbReference type="ARBA" id="ARBA00025198"/>
    </source>
</evidence>
<evidence type="ECO:0000256" key="3">
    <source>
        <dbReference type="ARBA" id="ARBA00022547"/>
    </source>
</evidence>
<evidence type="ECO:0000256" key="1">
    <source>
        <dbReference type="ARBA" id="ARBA00005513"/>
    </source>
</evidence>
<keyword evidence="17" id="KW-1185">Reference proteome</keyword>
<evidence type="ECO:0000256" key="8">
    <source>
        <dbReference type="ARBA" id="ARBA00023136"/>
    </source>
</evidence>